<sequence length="115" mass="13836">MDQKYLSDDVFELIKDFDHRNLTEEQKLLIDKLILNEELKERYKEYGLCNVKRSQQNTKNYTSRIQESQLNAKNGKEKLKLNYNKKGTYFIHPQAIYTSRLFNFENLPEPKNLDD</sequence>
<reference evidence="1 2" key="1">
    <citation type="submission" date="2018-06" db="EMBL/GenBank/DDBJ databases">
        <title>Comparative genomics reveals the genomic features of Rhizophagus irregularis, R. cerebriforme, R. diaphanum and Gigaspora rosea, and their symbiotic lifestyle signature.</title>
        <authorList>
            <person name="Morin E."/>
            <person name="San Clemente H."/>
            <person name="Chen E.C.H."/>
            <person name="De La Providencia I."/>
            <person name="Hainaut M."/>
            <person name="Kuo A."/>
            <person name="Kohler A."/>
            <person name="Murat C."/>
            <person name="Tang N."/>
            <person name="Roy S."/>
            <person name="Loubradou J."/>
            <person name="Henrissat B."/>
            <person name="Grigoriev I.V."/>
            <person name="Corradi N."/>
            <person name="Roux C."/>
            <person name="Martin F.M."/>
        </authorList>
    </citation>
    <scope>NUCLEOTIDE SEQUENCE [LARGE SCALE GENOMIC DNA]</scope>
    <source>
        <strain evidence="1 2">DAOM 227022</strain>
    </source>
</reference>
<keyword evidence="2" id="KW-1185">Reference proteome</keyword>
<dbReference type="AlphaFoldDB" id="A0A397SML7"/>
<evidence type="ECO:0000313" key="2">
    <source>
        <dbReference type="Proteomes" id="UP000265703"/>
    </source>
</evidence>
<dbReference type="EMBL" id="QKYT01000400">
    <property type="protein sequence ID" value="RIA85856.1"/>
    <property type="molecule type" value="Genomic_DNA"/>
</dbReference>
<name>A0A397SML7_9GLOM</name>
<evidence type="ECO:0000313" key="1">
    <source>
        <dbReference type="EMBL" id="RIA85856.1"/>
    </source>
</evidence>
<organism evidence="1 2">
    <name type="scientific">Glomus cerebriforme</name>
    <dbReference type="NCBI Taxonomy" id="658196"/>
    <lineage>
        <taxon>Eukaryota</taxon>
        <taxon>Fungi</taxon>
        <taxon>Fungi incertae sedis</taxon>
        <taxon>Mucoromycota</taxon>
        <taxon>Glomeromycotina</taxon>
        <taxon>Glomeromycetes</taxon>
        <taxon>Glomerales</taxon>
        <taxon>Glomeraceae</taxon>
        <taxon>Glomus</taxon>
    </lineage>
</organism>
<comment type="caution">
    <text evidence="1">The sequence shown here is derived from an EMBL/GenBank/DDBJ whole genome shotgun (WGS) entry which is preliminary data.</text>
</comment>
<dbReference type="Proteomes" id="UP000265703">
    <property type="component" value="Unassembled WGS sequence"/>
</dbReference>
<protein>
    <submittedName>
        <fullName evidence="1">Uncharacterized protein</fullName>
    </submittedName>
</protein>
<accession>A0A397SML7</accession>
<dbReference type="OrthoDB" id="2323207at2759"/>
<gene>
    <name evidence="1" type="ORF">C1645_830177</name>
</gene>
<proteinExistence type="predicted"/>